<proteinExistence type="inferred from homology"/>
<keyword evidence="1 7" id="KW-1003">Cell membrane</keyword>
<comment type="caution">
    <text evidence="8">The sequence shown here is derived from an EMBL/GenBank/DDBJ whole genome shotgun (WGS) entry which is preliminary data.</text>
</comment>
<comment type="similarity">
    <text evidence="7">Belongs to the transglycosylase MltG family.</text>
</comment>
<evidence type="ECO:0000256" key="3">
    <source>
        <dbReference type="ARBA" id="ARBA00022989"/>
    </source>
</evidence>
<evidence type="ECO:0000313" key="9">
    <source>
        <dbReference type="Proteomes" id="UP001157069"/>
    </source>
</evidence>
<dbReference type="RefSeq" id="WP_284301245.1">
    <property type="nucleotide sequence ID" value="NZ_BSVA01000001.1"/>
</dbReference>
<dbReference type="EMBL" id="BSVA01000001">
    <property type="protein sequence ID" value="GMA92491.1"/>
    <property type="molecule type" value="Genomic_DNA"/>
</dbReference>
<evidence type="ECO:0000256" key="7">
    <source>
        <dbReference type="HAMAP-Rule" id="MF_02065"/>
    </source>
</evidence>
<dbReference type="Proteomes" id="UP001157069">
    <property type="component" value="Unassembled WGS sequence"/>
</dbReference>
<dbReference type="NCBIfam" id="TIGR00247">
    <property type="entry name" value="endolytic transglycosylase MltG"/>
    <property type="match status" value="1"/>
</dbReference>
<keyword evidence="5 7" id="KW-0456">Lyase</keyword>
<gene>
    <name evidence="7" type="primary">mltG</name>
    <name evidence="8" type="ORF">GCM10025869_30200</name>
</gene>
<dbReference type="Pfam" id="PF02618">
    <property type="entry name" value="YceG"/>
    <property type="match status" value="1"/>
</dbReference>
<organism evidence="8 9">
    <name type="scientific">Homoserinibacter gongjuensis</name>
    <dbReference type="NCBI Taxonomy" id="1162968"/>
    <lineage>
        <taxon>Bacteria</taxon>
        <taxon>Bacillati</taxon>
        <taxon>Actinomycetota</taxon>
        <taxon>Actinomycetes</taxon>
        <taxon>Micrococcales</taxon>
        <taxon>Microbacteriaceae</taxon>
        <taxon>Homoserinibacter</taxon>
    </lineage>
</organism>
<evidence type="ECO:0000256" key="1">
    <source>
        <dbReference type="ARBA" id="ARBA00022475"/>
    </source>
</evidence>
<comment type="function">
    <text evidence="7">Functions as a peptidoglycan terminase that cleaves nascent peptidoglycan strands endolytically to terminate their elongation.</text>
</comment>
<dbReference type="CDD" id="cd08010">
    <property type="entry name" value="MltG_like"/>
    <property type="match status" value="1"/>
</dbReference>
<feature type="site" description="Important for catalytic activity" evidence="7">
    <location>
        <position position="170"/>
    </location>
</feature>
<keyword evidence="3 7" id="KW-1133">Transmembrane helix</keyword>
<keyword evidence="4 7" id="KW-0472">Membrane</keyword>
<accession>A0ABQ6JYA8</accession>
<evidence type="ECO:0000256" key="5">
    <source>
        <dbReference type="ARBA" id="ARBA00023239"/>
    </source>
</evidence>
<dbReference type="HAMAP" id="MF_02065">
    <property type="entry name" value="MltG"/>
    <property type="match status" value="1"/>
</dbReference>
<dbReference type="EC" id="4.2.2.29" evidence="7"/>
<comment type="catalytic activity">
    <reaction evidence="7">
        <text>a peptidoglycan chain = a peptidoglycan chain with N-acetyl-1,6-anhydromuramyl-[peptide] at the reducing end + a peptidoglycan chain with N-acetylglucosamine at the non-reducing end.</text>
        <dbReference type="EC" id="4.2.2.29"/>
    </reaction>
</comment>
<evidence type="ECO:0000313" key="8">
    <source>
        <dbReference type="EMBL" id="GMA92491.1"/>
    </source>
</evidence>
<keyword evidence="9" id="KW-1185">Reference proteome</keyword>
<protein>
    <recommendedName>
        <fullName evidence="7">Endolytic murein transglycosylase</fullName>
        <ecNumber evidence="7">4.2.2.29</ecNumber>
    </recommendedName>
    <alternativeName>
        <fullName evidence="7">Peptidoglycan lytic transglycosylase</fullName>
    </alternativeName>
    <alternativeName>
        <fullName evidence="7">Peptidoglycan polymerization terminase</fullName>
    </alternativeName>
</protein>
<dbReference type="PANTHER" id="PTHR30518:SF2">
    <property type="entry name" value="ENDOLYTIC MUREIN TRANSGLYCOSYLASE"/>
    <property type="match status" value="1"/>
</dbReference>
<dbReference type="Gene3D" id="3.30.160.60">
    <property type="entry name" value="Classic Zinc Finger"/>
    <property type="match status" value="1"/>
</dbReference>
<evidence type="ECO:0000256" key="6">
    <source>
        <dbReference type="ARBA" id="ARBA00023316"/>
    </source>
</evidence>
<evidence type="ECO:0000256" key="4">
    <source>
        <dbReference type="ARBA" id="ARBA00023136"/>
    </source>
</evidence>
<dbReference type="InterPro" id="IPR003770">
    <property type="entry name" value="MLTG-like"/>
</dbReference>
<dbReference type="PANTHER" id="PTHR30518">
    <property type="entry name" value="ENDOLYTIC MUREIN TRANSGLYCOSYLASE"/>
    <property type="match status" value="1"/>
</dbReference>
<evidence type="ECO:0000256" key="2">
    <source>
        <dbReference type="ARBA" id="ARBA00022692"/>
    </source>
</evidence>
<name>A0ABQ6JYA8_9MICO</name>
<keyword evidence="6 7" id="KW-0961">Cell wall biogenesis/degradation</keyword>
<keyword evidence="2 7" id="KW-0812">Transmembrane</keyword>
<reference evidence="9" key="1">
    <citation type="journal article" date="2019" name="Int. J. Syst. Evol. Microbiol.">
        <title>The Global Catalogue of Microorganisms (GCM) 10K type strain sequencing project: providing services to taxonomists for standard genome sequencing and annotation.</title>
        <authorList>
            <consortium name="The Broad Institute Genomics Platform"/>
            <consortium name="The Broad Institute Genome Sequencing Center for Infectious Disease"/>
            <person name="Wu L."/>
            <person name="Ma J."/>
        </authorList>
    </citation>
    <scope>NUCLEOTIDE SEQUENCE [LARGE SCALE GENOMIC DNA]</scope>
    <source>
        <strain evidence="9">NBRC 108755</strain>
    </source>
</reference>
<sequence length="301" mass="32206">MIESGDIGSDVARKLAAAGVTMTFDAVYQLLLEDSSITFEPGNYRLQKEMSAASAVAALQDPANRIINQATIPEGVTAASALELISAATELPLEELQAEAANYTQFGIPANSPSIEGWLFPATYQFDPGVTAHDAIKLLVDQMFATLDEAGVAPDARFRVLTMAALVQRESGPNVEDMGKIARVFENRITRGMLLQSDATVHYGVGDTSSVWTTPEQRADASNPYNTYANPGLPIGPIGLPGADAINAAVHPADGTWLYFVTVNLKTGETVFSNTLAEHDRAAERLYAWCKESAENDAYCG</sequence>